<evidence type="ECO:0000313" key="5">
    <source>
        <dbReference type="Proteomes" id="UP001365542"/>
    </source>
</evidence>
<accession>A0AAV9WRU8</accession>
<evidence type="ECO:0000256" key="2">
    <source>
        <dbReference type="SAM" id="Phobius"/>
    </source>
</evidence>
<dbReference type="Proteomes" id="UP001365542">
    <property type="component" value="Unassembled WGS sequence"/>
</dbReference>
<keyword evidence="5" id="KW-1185">Reference proteome</keyword>
<feature type="signal peptide" evidence="3">
    <location>
        <begin position="1"/>
        <end position="18"/>
    </location>
</feature>
<reference evidence="4 5" key="1">
    <citation type="submission" date="2019-10" db="EMBL/GenBank/DDBJ databases">
        <authorList>
            <person name="Palmer J.M."/>
        </authorList>
    </citation>
    <scope>NUCLEOTIDE SEQUENCE [LARGE SCALE GENOMIC DNA]</scope>
    <source>
        <strain evidence="4 5">TWF694</strain>
    </source>
</reference>
<feature type="transmembrane region" description="Helical" evidence="2">
    <location>
        <begin position="270"/>
        <end position="294"/>
    </location>
</feature>
<evidence type="ECO:0000313" key="4">
    <source>
        <dbReference type="EMBL" id="KAK6524102.1"/>
    </source>
</evidence>
<protein>
    <submittedName>
        <fullName evidence="4">Uncharacterized protein</fullName>
    </submittedName>
</protein>
<sequence>MRFFTVLLLFLLSNATNADYQLAKEGAGSFAGWSIAYQSIRYEPLCGNLGTDGYYQNTYQRQPTCTPAMESFRNITDLVAYYDSTGIRQESGGAVLSGDSNGVCMCFALSQIGNEALMGAFCIWVYGFGSTPYYGGEVAADYTPGWGRALPQCGGGFDLQAAKEEWSATAPQGGAATPAASSSSSSPSPLSTTSTSSTTLSNTAVSSTVVLPNTPTTITTVLTVASADGTTKTVTSQIVEQTPVVTVYTGTSGTPVPISDSKGLSNTDKIALGIGLGIGLPLLVLLVVLVMVLARLAQRPRSNNITATYVSGGVGGMEGIGRPTHGLGMPQDYMGTHLVKDDILPVYPRSQTGFD</sequence>
<feature type="chain" id="PRO_5043519207" evidence="3">
    <location>
        <begin position="19"/>
        <end position="355"/>
    </location>
</feature>
<keyword evidence="3" id="KW-0732">Signal</keyword>
<keyword evidence="2" id="KW-0472">Membrane</keyword>
<proteinExistence type="predicted"/>
<dbReference type="EMBL" id="JAVHJO010000018">
    <property type="protein sequence ID" value="KAK6524102.1"/>
    <property type="molecule type" value="Genomic_DNA"/>
</dbReference>
<keyword evidence="2" id="KW-1133">Transmembrane helix</keyword>
<gene>
    <name evidence="4" type="ORF">TWF694_005765</name>
</gene>
<comment type="caution">
    <text evidence="4">The sequence shown here is derived from an EMBL/GenBank/DDBJ whole genome shotgun (WGS) entry which is preliminary data.</text>
</comment>
<evidence type="ECO:0000256" key="3">
    <source>
        <dbReference type="SAM" id="SignalP"/>
    </source>
</evidence>
<organism evidence="4 5">
    <name type="scientific">Orbilia ellipsospora</name>
    <dbReference type="NCBI Taxonomy" id="2528407"/>
    <lineage>
        <taxon>Eukaryota</taxon>
        <taxon>Fungi</taxon>
        <taxon>Dikarya</taxon>
        <taxon>Ascomycota</taxon>
        <taxon>Pezizomycotina</taxon>
        <taxon>Orbiliomycetes</taxon>
        <taxon>Orbiliales</taxon>
        <taxon>Orbiliaceae</taxon>
        <taxon>Orbilia</taxon>
    </lineage>
</organism>
<evidence type="ECO:0000256" key="1">
    <source>
        <dbReference type="SAM" id="MobiDB-lite"/>
    </source>
</evidence>
<keyword evidence="2" id="KW-0812">Transmembrane</keyword>
<name>A0AAV9WRU8_9PEZI</name>
<feature type="region of interest" description="Disordered" evidence="1">
    <location>
        <begin position="167"/>
        <end position="199"/>
    </location>
</feature>
<dbReference type="AlphaFoldDB" id="A0AAV9WRU8"/>